<sequence length="71" mass="7567">MVAFRVIDPHGAIVATKNCDSAEDAHTWFTGSVAGSSRLGWRLEVNDGGQWAFFDDTGGFTAPASRHRASG</sequence>
<dbReference type="RefSeq" id="WP_011740092.1">
    <property type="nucleotide sequence ID" value="NZ_AP017624.1"/>
</dbReference>
<protein>
    <submittedName>
        <fullName evidence="1">Uncharacterized protein</fullName>
    </submittedName>
</protein>
<evidence type="ECO:0000313" key="2">
    <source>
        <dbReference type="Proteomes" id="UP000218067"/>
    </source>
</evidence>
<dbReference type="EMBL" id="AP017624">
    <property type="protein sequence ID" value="BAV40970.1"/>
    <property type="molecule type" value="Genomic_DNA"/>
</dbReference>
<name>A0A1B4Y1N3_MYCUL</name>
<dbReference type="Proteomes" id="UP000218067">
    <property type="component" value="Chromosome"/>
</dbReference>
<evidence type="ECO:0000313" key="1">
    <source>
        <dbReference type="EMBL" id="BAV40970.1"/>
    </source>
</evidence>
<accession>A0A1B4Y1N3</accession>
<gene>
    <name evidence="1" type="ORF">SHTP_1742</name>
</gene>
<dbReference type="GeneID" id="34339305"/>
<organism evidence="1 2">
    <name type="scientific">Mycobacterium ulcerans subsp. shinshuense</name>
    <dbReference type="NCBI Taxonomy" id="1124626"/>
    <lineage>
        <taxon>Bacteria</taxon>
        <taxon>Bacillati</taxon>
        <taxon>Actinomycetota</taxon>
        <taxon>Actinomycetes</taxon>
        <taxon>Mycobacteriales</taxon>
        <taxon>Mycobacteriaceae</taxon>
        <taxon>Mycobacterium</taxon>
        <taxon>Mycobacterium ulcerans group</taxon>
    </lineage>
</organism>
<dbReference type="AlphaFoldDB" id="A0A1B4Y1N3"/>
<dbReference type="GeneID" id="93436365"/>
<reference evidence="1 2" key="1">
    <citation type="submission" date="2016-08" db="EMBL/GenBank/DDBJ databases">
        <title>Complete genome sequence of Mycobacterium shinshuense, a subspecies of M. ulcerans.</title>
        <authorList>
            <person name="Yoshida M."/>
            <person name="Ogura Y."/>
            <person name="Hayashi T."/>
            <person name="Hoshino Y."/>
        </authorList>
    </citation>
    <scope>NUCLEOTIDE SEQUENCE [LARGE SCALE GENOMIC DNA]</scope>
    <source>
        <strain evidence="2">ATCC 33728</strain>
    </source>
</reference>
<proteinExistence type="predicted"/>